<evidence type="ECO:0000259" key="1">
    <source>
        <dbReference type="SMART" id="SM00829"/>
    </source>
</evidence>
<name>A0AAD6TQT5_9AGAR</name>
<proteinExistence type="predicted"/>
<dbReference type="EMBL" id="JARJCN010000148">
    <property type="protein sequence ID" value="KAJ7068866.1"/>
    <property type="molecule type" value="Genomic_DNA"/>
</dbReference>
<dbReference type="InterPro" id="IPR047122">
    <property type="entry name" value="Trans-enoyl_RdTase-like"/>
</dbReference>
<organism evidence="2 3">
    <name type="scientific">Mycena belliarum</name>
    <dbReference type="NCBI Taxonomy" id="1033014"/>
    <lineage>
        <taxon>Eukaryota</taxon>
        <taxon>Fungi</taxon>
        <taxon>Dikarya</taxon>
        <taxon>Basidiomycota</taxon>
        <taxon>Agaricomycotina</taxon>
        <taxon>Agaricomycetes</taxon>
        <taxon>Agaricomycetidae</taxon>
        <taxon>Agaricales</taxon>
        <taxon>Marasmiineae</taxon>
        <taxon>Mycenaceae</taxon>
        <taxon>Mycena</taxon>
    </lineage>
</organism>
<dbReference type="Pfam" id="PF00107">
    <property type="entry name" value="ADH_zinc_N"/>
    <property type="match status" value="1"/>
</dbReference>
<dbReference type="Pfam" id="PF08240">
    <property type="entry name" value="ADH_N"/>
    <property type="match status" value="1"/>
</dbReference>
<protein>
    <submittedName>
        <fullName evidence="2">Chaperonin 10-like protein</fullName>
    </submittedName>
</protein>
<keyword evidence="3" id="KW-1185">Reference proteome</keyword>
<evidence type="ECO:0000313" key="3">
    <source>
        <dbReference type="Proteomes" id="UP001222325"/>
    </source>
</evidence>
<dbReference type="SMART" id="SM00829">
    <property type="entry name" value="PKS_ER"/>
    <property type="match status" value="1"/>
</dbReference>
<dbReference type="AlphaFoldDB" id="A0AAD6TQT5"/>
<comment type="caution">
    <text evidence="2">The sequence shown here is derived from an EMBL/GenBank/DDBJ whole genome shotgun (WGS) entry which is preliminary data.</text>
</comment>
<dbReference type="InterPro" id="IPR036291">
    <property type="entry name" value="NAD(P)-bd_dom_sf"/>
</dbReference>
<dbReference type="InterPro" id="IPR013154">
    <property type="entry name" value="ADH-like_N"/>
</dbReference>
<dbReference type="Gene3D" id="3.90.180.10">
    <property type="entry name" value="Medium-chain alcohol dehydrogenases, catalytic domain"/>
    <property type="match status" value="1"/>
</dbReference>
<dbReference type="SUPFAM" id="SSF51735">
    <property type="entry name" value="NAD(P)-binding Rossmann-fold domains"/>
    <property type="match status" value="1"/>
</dbReference>
<dbReference type="InterPro" id="IPR020843">
    <property type="entry name" value="ER"/>
</dbReference>
<evidence type="ECO:0000313" key="2">
    <source>
        <dbReference type="EMBL" id="KAJ7068866.1"/>
    </source>
</evidence>
<dbReference type="GO" id="GO:0016651">
    <property type="term" value="F:oxidoreductase activity, acting on NAD(P)H"/>
    <property type="evidence" value="ECO:0007669"/>
    <property type="project" value="InterPro"/>
</dbReference>
<dbReference type="SUPFAM" id="SSF50129">
    <property type="entry name" value="GroES-like"/>
    <property type="match status" value="1"/>
</dbReference>
<dbReference type="PANTHER" id="PTHR45348:SF3">
    <property type="entry name" value="ENOYL REDUCTASE (ER) DOMAIN-CONTAINING PROTEIN"/>
    <property type="match status" value="1"/>
</dbReference>
<dbReference type="Gene3D" id="3.40.50.720">
    <property type="entry name" value="NAD(P)-binding Rossmann-like Domain"/>
    <property type="match status" value="1"/>
</dbReference>
<dbReference type="InterPro" id="IPR011032">
    <property type="entry name" value="GroES-like_sf"/>
</dbReference>
<reference evidence="2" key="1">
    <citation type="submission" date="2023-03" db="EMBL/GenBank/DDBJ databases">
        <title>Massive genome expansion in bonnet fungi (Mycena s.s.) driven by repeated elements and novel gene families across ecological guilds.</title>
        <authorList>
            <consortium name="Lawrence Berkeley National Laboratory"/>
            <person name="Harder C.B."/>
            <person name="Miyauchi S."/>
            <person name="Viragh M."/>
            <person name="Kuo A."/>
            <person name="Thoen E."/>
            <person name="Andreopoulos B."/>
            <person name="Lu D."/>
            <person name="Skrede I."/>
            <person name="Drula E."/>
            <person name="Henrissat B."/>
            <person name="Morin E."/>
            <person name="Kohler A."/>
            <person name="Barry K."/>
            <person name="LaButti K."/>
            <person name="Morin E."/>
            <person name="Salamov A."/>
            <person name="Lipzen A."/>
            <person name="Mereny Z."/>
            <person name="Hegedus B."/>
            <person name="Baldrian P."/>
            <person name="Stursova M."/>
            <person name="Weitz H."/>
            <person name="Taylor A."/>
            <person name="Grigoriev I.V."/>
            <person name="Nagy L.G."/>
            <person name="Martin F."/>
            <person name="Kauserud H."/>
        </authorList>
    </citation>
    <scope>NUCLEOTIDE SEQUENCE</scope>
    <source>
        <strain evidence="2">CBHHK173m</strain>
    </source>
</reference>
<gene>
    <name evidence="2" type="ORF">B0H15DRAFT_941897</name>
</gene>
<dbReference type="Proteomes" id="UP001222325">
    <property type="component" value="Unassembled WGS sequence"/>
</dbReference>
<feature type="domain" description="Enoyl reductase (ER)" evidence="1">
    <location>
        <begin position="13"/>
        <end position="355"/>
    </location>
</feature>
<dbReference type="PANTHER" id="PTHR45348">
    <property type="entry name" value="HYPOTHETICAL OXIDOREDUCTASE (EUROFUNG)"/>
    <property type="match status" value="1"/>
</dbReference>
<sequence length="360" mass="38175">MPSHTAIAALSKGQFGSIQVETSPPGAGAVLIKVHYASMIAFDTYIADVGFLVAEYPVTLGFNAAGVVVAVGTGVSLAIGDRVAAFTMYGQGRKDALQGTMQDYVALPEHLCAKVRPHPNVFRVLLTCTDPREHRARRRGDGPRQLPHRVLHAVRPARPAHPPILVYGAGSTAGQYALQLLRAAGYTNVVATAAPKHHAYLRALGATRVVDYASPTLAADIGGPVELALDAISTTSTLATVARLLAPAGAVAVLLPIKEGNTVAVGAAAMHAAFLEGTSPFAPETRIAYVRTFLYRDNAYMKENLMPKILPELLAKGIITPNRIRLLDEGSFEQRVAAGLDLLRNNKVSGEKVVVKVLKD</sequence>
<accession>A0AAD6TQT5</accession>
<dbReference type="InterPro" id="IPR013149">
    <property type="entry name" value="ADH-like_C"/>
</dbReference>